<dbReference type="Proteomes" id="UP001055811">
    <property type="component" value="Linkage Group LG04"/>
</dbReference>
<dbReference type="EMBL" id="CM042012">
    <property type="protein sequence ID" value="KAI3749806.1"/>
    <property type="molecule type" value="Genomic_DNA"/>
</dbReference>
<protein>
    <submittedName>
        <fullName evidence="1">Uncharacterized protein</fullName>
    </submittedName>
</protein>
<organism evidence="1 2">
    <name type="scientific">Cichorium intybus</name>
    <name type="common">Chicory</name>
    <dbReference type="NCBI Taxonomy" id="13427"/>
    <lineage>
        <taxon>Eukaryota</taxon>
        <taxon>Viridiplantae</taxon>
        <taxon>Streptophyta</taxon>
        <taxon>Embryophyta</taxon>
        <taxon>Tracheophyta</taxon>
        <taxon>Spermatophyta</taxon>
        <taxon>Magnoliopsida</taxon>
        <taxon>eudicotyledons</taxon>
        <taxon>Gunneridae</taxon>
        <taxon>Pentapetalae</taxon>
        <taxon>asterids</taxon>
        <taxon>campanulids</taxon>
        <taxon>Asterales</taxon>
        <taxon>Asteraceae</taxon>
        <taxon>Cichorioideae</taxon>
        <taxon>Cichorieae</taxon>
        <taxon>Cichoriinae</taxon>
        <taxon>Cichorium</taxon>
    </lineage>
</organism>
<name>A0ACB9DTN9_CICIN</name>
<reference evidence="2" key="1">
    <citation type="journal article" date="2022" name="Mol. Ecol. Resour.">
        <title>The genomes of chicory, endive, great burdock and yacon provide insights into Asteraceae palaeo-polyploidization history and plant inulin production.</title>
        <authorList>
            <person name="Fan W."/>
            <person name="Wang S."/>
            <person name="Wang H."/>
            <person name="Wang A."/>
            <person name="Jiang F."/>
            <person name="Liu H."/>
            <person name="Zhao H."/>
            <person name="Xu D."/>
            <person name="Zhang Y."/>
        </authorList>
    </citation>
    <scope>NUCLEOTIDE SEQUENCE [LARGE SCALE GENOMIC DNA]</scope>
    <source>
        <strain evidence="2">cv. Punajuju</strain>
    </source>
</reference>
<comment type="caution">
    <text evidence="1">The sequence shown here is derived from an EMBL/GenBank/DDBJ whole genome shotgun (WGS) entry which is preliminary data.</text>
</comment>
<proteinExistence type="predicted"/>
<sequence length="482" mass="54053">MDIDVSGWILEFFLRQNSLDNGTLNDLIRVLPLPKNNLRLKKSLLLRKLESDIEKSTISDHTFKFLEQIEELDLREGSVEVSEAMKAAYCAVAMYCTAKSIEEGAGDMKEKYARAVSRIWSGRIRGIDMSDVAKIVGLGQDDLLRWMNDIEAGVLDADVCENVLARFKGLNVLDVLRRYVNEAKEKMGPSFLELACETILSDEALSKIMGLNEVAELNNQVKDGAPTVTQDMDANSKGNDSLKSQVPPRGKHVPLRFSRRSGQGTHRGAKIFDPMETHTHDTISTPHVNKVQEDLRTSSFELHAVVKDPLVDALRLAESLKASASGKNTTNDNVVGNVDTVDLEASTPSHVTKGKNPEANEDNVIHKAQNGRPKPSLMERNSTAHTLEWSDSIDSPTEGSPKRPHLPSPKKRAVSPLSVYKMAKLAKQRKKKRWSTLEEDTLRTGVQKYGKGNWKLILNMYRDIFEDRTEVDLKDKWRNLIR</sequence>
<gene>
    <name evidence="1" type="ORF">L2E82_20422</name>
</gene>
<reference evidence="1 2" key="2">
    <citation type="journal article" date="2022" name="Mol. Ecol. Resour.">
        <title>The genomes of chicory, endive, great burdock and yacon provide insights into Asteraceae paleo-polyploidization history and plant inulin production.</title>
        <authorList>
            <person name="Fan W."/>
            <person name="Wang S."/>
            <person name="Wang H."/>
            <person name="Wang A."/>
            <person name="Jiang F."/>
            <person name="Liu H."/>
            <person name="Zhao H."/>
            <person name="Xu D."/>
            <person name="Zhang Y."/>
        </authorList>
    </citation>
    <scope>NUCLEOTIDE SEQUENCE [LARGE SCALE GENOMIC DNA]</scope>
    <source>
        <strain evidence="2">cv. Punajuju</strain>
        <tissue evidence="1">Leaves</tissue>
    </source>
</reference>
<keyword evidence="2" id="KW-1185">Reference proteome</keyword>
<evidence type="ECO:0000313" key="2">
    <source>
        <dbReference type="Proteomes" id="UP001055811"/>
    </source>
</evidence>
<evidence type="ECO:0000313" key="1">
    <source>
        <dbReference type="EMBL" id="KAI3749806.1"/>
    </source>
</evidence>
<accession>A0ACB9DTN9</accession>